<dbReference type="AlphaFoldDB" id="A0A9W6BMN6"/>
<organism evidence="2 3">
    <name type="scientific">Pleodorina starrii</name>
    <dbReference type="NCBI Taxonomy" id="330485"/>
    <lineage>
        <taxon>Eukaryota</taxon>
        <taxon>Viridiplantae</taxon>
        <taxon>Chlorophyta</taxon>
        <taxon>core chlorophytes</taxon>
        <taxon>Chlorophyceae</taxon>
        <taxon>CS clade</taxon>
        <taxon>Chlamydomonadales</taxon>
        <taxon>Volvocaceae</taxon>
        <taxon>Pleodorina</taxon>
    </lineage>
</organism>
<name>A0A9W6BMN6_9CHLO</name>
<dbReference type="EMBL" id="BRXU01000010">
    <property type="protein sequence ID" value="GLC54382.1"/>
    <property type="molecule type" value="Genomic_DNA"/>
</dbReference>
<feature type="domain" description="Zinc finger HIT" evidence="1">
    <location>
        <begin position="147"/>
        <end position="198"/>
    </location>
</feature>
<dbReference type="Proteomes" id="UP001165080">
    <property type="component" value="Unassembled WGS sequence"/>
</dbReference>
<gene>
    <name evidence="2" type="primary">PLEST005122</name>
    <name evidence="2" type="ORF">PLESTB_000857800</name>
</gene>
<keyword evidence="3" id="KW-1185">Reference proteome</keyword>
<evidence type="ECO:0000259" key="1">
    <source>
        <dbReference type="Pfam" id="PF21373"/>
    </source>
</evidence>
<proteinExistence type="predicted"/>
<dbReference type="Pfam" id="PF21373">
    <property type="entry name" value="ZNHIT3_C"/>
    <property type="match status" value="1"/>
</dbReference>
<evidence type="ECO:0000313" key="2">
    <source>
        <dbReference type="EMBL" id="GLC54382.1"/>
    </source>
</evidence>
<dbReference type="OrthoDB" id="18412at2759"/>
<reference evidence="2 3" key="1">
    <citation type="journal article" date="2023" name="Commun. Biol.">
        <title>Reorganization of the ancestral sex-determining regions during the evolution of trioecy in Pleodorina starrii.</title>
        <authorList>
            <person name="Takahashi K."/>
            <person name="Suzuki S."/>
            <person name="Kawai-Toyooka H."/>
            <person name="Yamamoto K."/>
            <person name="Hamaji T."/>
            <person name="Ootsuki R."/>
            <person name="Yamaguchi H."/>
            <person name="Kawachi M."/>
            <person name="Higashiyama T."/>
            <person name="Nozaki H."/>
        </authorList>
    </citation>
    <scope>NUCLEOTIDE SEQUENCE [LARGE SCALE GENOMIC DNA]</scope>
    <source>
        <strain evidence="2 3">NIES-4479</strain>
    </source>
</reference>
<evidence type="ECO:0000313" key="3">
    <source>
        <dbReference type="Proteomes" id="UP001165080"/>
    </source>
</evidence>
<accession>A0A9W6BMN6</accession>
<comment type="caution">
    <text evidence="2">The sequence shown here is derived from an EMBL/GenBank/DDBJ whole genome shotgun (WGS) entry which is preliminary data.</text>
</comment>
<dbReference type="InterPro" id="IPR048371">
    <property type="entry name" value="ZNHIT3_C"/>
</dbReference>
<protein>
    <recommendedName>
        <fullName evidence="1">Zinc finger HIT domain-containing protein</fullName>
    </recommendedName>
</protein>
<sequence>MSDKLDVDVDVLQLANVEAEVLATLRVGQKLTLACKGEDDAIFLCTEAGVHLAPLSGNQLAARFPNPKVIIRAIKREVVSGALQKLQIRMYGSDGAGTGGADGLGAQAALGPGSAAAGAPAAAAGDAQASGAAEDEQDYKLRRAQYQALADSPELRTMLADPHLQSVLAKIDSAPDRERALQTQLETPSFQGFVSQVLMNLDPEGVPATTATAAAVAMATR</sequence>